<accession>D2QZJ2</accession>
<dbReference type="eggNOG" id="COG2172">
    <property type="taxonomic scope" value="Bacteria"/>
</dbReference>
<dbReference type="EMBL" id="CP001848">
    <property type="protein sequence ID" value="ADB14750.1"/>
    <property type="molecule type" value="Genomic_DNA"/>
</dbReference>
<evidence type="ECO:0000313" key="4">
    <source>
        <dbReference type="Proteomes" id="UP000001887"/>
    </source>
</evidence>
<dbReference type="SUPFAM" id="SSF55874">
    <property type="entry name" value="ATPase domain of HSP90 chaperone/DNA topoisomerase II/histidine kinase"/>
    <property type="match status" value="1"/>
</dbReference>
<dbReference type="Gene3D" id="3.30.565.10">
    <property type="entry name" value="Histidine kinase-like ATPase, C-terminal domain"/>
    <property type="match status" value="1"/>
</dbReference>
<keyword evidence="1 3" id="KW-0418">Kinase</keyword>
<dbReference type="Proteomes" id="UP000001887">
    <property type="component" value="Chromosome"/>
</dbReference>
<dbReference type="InterPro" id="IPR036890">
    <property type="entry name" value="HATPase_C_sf"/>
</dbReference>
<feature type="domain" description="Histidine kinase/HSP90-like ATPase" evidence="2">
    <location>
        <begin position="14"/>
        <end position="136"/>
    </location>
</feature>
<evidence type="ECO:0000259" key="2">
    <source>
        <dbReference type="Pfam" id="PF13581"/>
    </source>
</evidence>
<keyword evidence="1 3" id="KW-0723">Serine/threonine-protein kinase</keyword>
<dbReference type="InterPro" id="IPR003594">
    <property type="entry name" value="HATPase_dom"/>
</dbReference>
<dbReference type="KEGG" id="psl:Psta_0053"/>
<dbReference type="HOGENOM" id="CLU_090336_11_2_0"/>
<gene>
    <name evidence="3" type="ordered locus">Psta_0053</name>
</gene>
<proteinExistence type="predicted"/>
<dbReference type="AlphaFoldDB" id="D2QZJ2"/>
<dbReference type="InterPro" id="IPR050267">
    <property type="entry name" value="Anti-sigma-factor_SerPK"/>
</dbReference>
<reference evidence="3 4" key="1">
    <citation type="journal article" date="2009" name="Stand. Genomic Sci.">
        <title>Complete genome sequence of Pirellula staleyi type strain (ATCC 27377).</title>
        <authorList>
            <person name="Clum A."/>
            <person name="Tindall B.J."/>
            <person name="Sikorski J."/>
            <person name="Ivanova N."/>
            <person name="Mavrommatis K."/>
            <person name="Lucas S."/>
            <person name="Glavina del Rio T."/>
            <person name="Nolan M."/>
            <person name="Chen F."/>
            <person name="Tice H."/>
            <person name="Pitluck S."/>
            <person name="Cheng J.F."/>
            <person name="Chertkov O."/>
            <person name="Brettin T."/>
            <person name="Han C."/>
            <person name="Detter J.C."/>
            <person name="Kuske C."/>
            <person name="Bruce D."/>
            <person name="Goodwin L."/>
            <person name="Ovchinikova G."/>
            <person name="Pati A."/>
            <person name="Mikhailova N."/>
            <person name="Chen A."/>
            <person name="Palaniappan K."/>
            <person name="Land M."/>
            <person name="Hauser L."/>
            <person name="Chang Y.J."/>
            <person name="Jeffries C.D."/>
            <person name="Chain P."/>
            <person name="Rohde M."/>
            <person name="Goker M."/>
            <person name="Bristow J."/>
            <person name="Eisen J.A."/>
            <person name="Markowitz V."/>
            <person name="Hugenholtz P."/>
            <person name="Kyrpides N.C."/>
            <person name="Klenk H.P."/>
            <person name="Lapidus A."/>
        </authorList>
    </citation>
    <scope>NUCLEOTIDE SEQUENCE [LARGE SCALE GENOMIC DNA]</scope>
    <source>
        <strain evidence="4">ATCC 27377 / DSM 6068 / ICPB 4128</strain>
    </source>
</reference>
<dbReference type="GO" id="GO:0004674">
    <property type="term" value="F:protein serine/threonine kinase activity"/>
    <property type="evidence" value="ECO:0007669"/>
    <property type="project" value="UniProtKB-KW"/>
</dbReference>
<evidence type="ECO:0000256" key="1">
    <source>
        <dbReference type="ARBA" id="ARBA00022527"/>
    </source>
</evidence>
<dbReference type="PANTHER" id="PTHR35526">
    <property type="entry name" value="ANTI-SIGMA-F FACTOR RSBW-RELATED"/>
    <property type="match status" value="1"/>
</dbReference>
<dbReference type="CDD" id="cd16936">
    <property type="entry name" value="HATPase_RsbW-like"/>
    <property type="match status" value="1"/>
</dbReference>
<sequence>MASENSNETRHWSFPSSSDTASQVVQEIFAMLEALEWSGHDLFAVHLAIDEAIVNAVRHGNKFDTEKIVEVSVEISPRSFFIEVIDEGLGFNPADVPDPTADENLDKPSGRGVMLMKSFMTEVDYLGRGNHLRMRKVRG</sequence>
<dbReference type="STRING" id="530564.Psta_0053"/>
<protein>
    <submittedName>
        <fullName evidence="3">Putative anti-sigma regulatory factor, serine/threonine protein kinase</fullName>
    </submittedName>
</protein>
<dbReference type="Pfam" id="PF13581">
    <property type="entry name" value="HATPase_c_2"/>
    <property type="match status" value="1"/>
</dbReference>
<dbReference type="OrthoDB" id="9792240at2"/>
<keyword evidence="1 3" id="KW-0808">Transferase</keyword>
<name>D2QZJ2_PIRSD</name>
<keyword evidence="4" id="KW-1185">Reference proteome</keyword>
<evidence type="ECO:0000313" key="3">
    <source>
        <dbReference type="EMBL" id="ADB14750.1"/>
    </source>
</evidence>
<organism evidence="3 4">
    <name type="scientific">Pirellula staleyi (strain ATCC 27377 / DSM 6068 / ICPB 4128)</name>
    <name type="common">Pirella staleyi</name>
    <dbReference type="NCBI Taxonomy" id="530564"/>
    <lineage>
        <taxon>Bacteria</taxon>
        <taxon>Pseudomonadati</taxon>
        <taxon>Planctomycetota</taxon>
        <taxon>Planctomycetia</taxon>
        <taxon>Pirellulales</taxon>
        <taxon>Pirellulaceae</taxon>
        <taxon>Pirellula</taxon>
    </lineage>
</organism>
<dbReference type="PANTHER" id="PTHR35526:SF3">
    <property type="entry name" value="ANTI-SIGMA-F FACTOR RSBW"/>
    <property type="match status" value="1"/>
</dbReference>